<dbReference type="OrthoDB" id="6279736at2759"/>
<feature type="transmembrane region" description="Helical" evidence="5">
    <location>
        <begin position="267"/>
        <end position="289"/>
    </location>
</feature>
<evidence type="ECO:0000256" key="2">
    <source>
        <dbReference type="ARBA" id="ARBA00022692"/>
    </source>
</evidence>
<dbReference type="PANTHER" id="PTHR19282">
    <property type="entry name" value="TETRASPANIN"/>
    <property type="match status" value="1"/>
</dbReference>
<dbReference type="STRING" id="282301.A0A267FSQ7"/>
<comment type="caution">
    <text evidence="6">The sequence shown here is derived from an EMBL/GenBank/DDBJ whole genome shotgun (WGS) entry which is preliminary data.</text>
</comment>
<proteinExistence type="predicted"/>
<gene>
    <name evidence="6" type="ORF">BOX15_Mlig005814g2</name>
</gene>
<name>A0A267FSQ7_9PLAT</name>
<dbReference type="SUPFAM" id="SSF48652">
    <property type="entry name" value="Tetraspanin"/>
    <property type="match status" value="1"/>
</dbReference>
<dbReference type="GO" id="GO:0016020">
    <property type="term" value="C:membrane"/>
    <property type="evidence" value="ECO:0007669"/>
    <property type="project" value="UniProtKB-SubCell"/>
</dbReference>
<evidence type="ECO:0000256" key="5">
    <source>
        <dbReference type="SAM" id="Phobius"/>
    </source>
</evidence>
<evidence type="ECO:0008006" key="8">
    <source>
        <dbReference type="Google" id="ProtNLM"/>
    </source>
</evidence>
<comment type="subcellular location">
    <subcellularLocation>
        <location evidence="1">Membrane</location>
        <topology evidence="1">Multi-pass membrane protein</topology>
    </subcellularLocation>
</comment>
<sequence>MTSGGLNCCRWLCCVFVVFVNVISILLGLLLAVLGAILLWGYAVIQSVASSYIASLSAGFRTTFGTDINLQAYIEGMANITGSAAGILIGFGVLLVIVSCIGCFGVCLGHKICLIIYMVCVALLLIGQLIVVIIWFADSNIMKRSVRTTMDRQVEVYTGEQNSNFETITLNLLQTLVGCCGVNNGSDFNFSKNWNRTFTITDKNDNTSSVTFNLTYPVTCCKFNTTSFTLQDQYCPYNGTTATSNYEVGCYNKVFQLVETYASLNDFFYALAGLLGLELLLIVGALLVYCAKRQADDGRNPDSQYKMNQIA</sequence>
<dbReference type="Gene3D" id="1.10.1450.10">
    <property type="entry name" value="Tetraspanin"/>
    <property type="match status" value="1"/>
</dbReference>
<keyword evidence="7" id="KW-1185">Reference proteome</keyword>
<evidence type="ECO:0000256" key="3">
    <source>
        <dbReference type="ARBA" id="ARBA00022989"/>
    </source>
</evidence>
<evidence type="ECO:0000256" key="1">
    <source>
        <dbReference type="ARBA" id="ARBA00004141"/>
    </source>
</evidence>
<accession>A0A267FSQ7</accession>
<dbReference type="Proteomes" id="UP000215902">
    <property type="component" value="Unassembled WGS sequence"/>
</dbReference>
<evidence type="ECO:0000313" key="6">
    <source>
        <dbReference type="EMBL" id="PAA76860.1"/>
    </source>
</evidence>
<dbReference type="InterPro" id="IPR018499">
    <property type="entry name" value="Tetraspanin/Peripherin"/>
</dbReference>
<evidence type="ECO:0000313" key="7">
    <source>
        <dbReference type="Proteomes" id="UP000215902"/>
    </source>
</evidence>
<dbReference type="AlphaFoldDB" id="A0A267FSQ7"/>
<feature type="transmembrane region" description="Helical" evidence="5">
    <location>
        <begin position="114"/>
        <end position="137"/>
    </location>
</feature>
<feature type="transmembrane region" description="Helical" evidence="5">
    <location>
        <begin position="84"/>
        <end position="107"/>
    </location>
</feature>
<reference evidence="6 7" key="1">
    <citation type="submission" date="2017-06" db="EMBL/GenBank/DDBJ databases">
        <title>A platform for efficient transgenesis in Macrostomum lignano, a flatworm model organism for stem cell research.</title>
        <authorList>
            <person name="Berezikov E."/>
        </authorList>
    </citation>
    <scope>NUCLEOTIDE SEQUENCE [LARGE SCALE GENOMIC DNA]</scope>
    <source>
        <strain evidence="6">DV1</strain>
        <tissue evidence="6">Whole organism</tissue>
    </source>
</reference>
<organism evidence="6 7">
    <name type="scientific">Macrostomum lignano</name>
    <dbReference type="NCBI Taxonomy" id="282301"/>
    <lineage>
        <taxon>Eukaryota</taxon>
        <taxon>Metazoa</taxon>
        <taxon>Spiralia</taxon>
        <taxon>Lophotrochozoa</taxon>
        <taxon>Platyhelminthes</taxon>
        <taxon>Rhabditophora</taxon>
        <taxon>Macrostomorpha</taxon>
        <taxon>Macrostomida</taxon>
        <taxon>Macrostomidae</taxon>
        <taxon>Macrostomum</taxon>
    </lineage>
</organism>
<feature type="transmembrane region" description="Helical" evidence="5">
    <location>
        <begin position="12"/>
        <end position="42"/>
    </location>
</feature>
<dbReference type="EMBL" id="NIVC01000785">
    <property type="protein sequence ID" value="PAA76860.1"/>
    <property type="molecule type" value="Genomic_DNA"/>
</dbReference>
<keyword evidence="4 5" id="KW-0472">Membrane</keyword>
<dbReference type="Pfam" id="PF00335">
    <property type="entry name" value="Tetraspanin"/>
    <property type="match status" value="1"/>
</dbReference>
<protein>
    <recommendedName>
        <fullName evidence="8">Tetraspanin</fullName>
    </recommendedName>
</protein>
<evidence type="ECO:0000256" key="4">
    <source>
        <dbReference type="ARBA" id="ARBA00023136"/>
    </source>
</evidence>
<keyword evidence="3 5" id="KW-1133">Transmembrane helix</keyword>
<dbReference type="InterPro" id="IPR008952">
    <property type="entry name" value="Tetraspanin_EC2_sf"/>
</dbReference>
<keyword evidence="2 5" id="KW-0812">Transmembrane</keyword>